<protein>
    <recommendedName>
        <fullName evidence="2">DUF4378 domain-containing protein</fullName>
    </recommendedName>
</protein>
<sequence>MASTLAPKTIKKLGQFLEEQQEPFILEIYLSERGCIKKRKKNLNSSKFLKRSTSLNNSIKGVTIYSQLLKAAYNKLVPIKDSPKVKNSNDGQEVAEANQFSSASSTTTEVNSCSESEVKLQKDDISFRGHNCRSAENEAASVLQEESEQISPVSVLQEENQSRSTITQAKNITEDSLLSASLWNLEELFCSKLNSKVVKSKKILQQTKQLLFDCVREVLKTNDENGNDRRQQSCREFMGPELLGKLMSEKLKAWEKQSGDELNITRLLDFDFQDSVQEWSDFKQQMRDIAFKIGDAILEEISDQLVTDLVSM</sequence>
<name>A0A067EXM7_CITSI</name>
<accession>A0A067EXM7</accession>
<dbReference type="PANTHER" id="PTHR37613:SF4">
    <property type="entry name" value="DUF4378 DOMAIN-CONTAINING PROTEIN"/>
    <property type="match status" value="1"/>
</dbReference>
<keyword evidence="4" id="KW-1185">Reference proteome</keyword>
<dbReference type="InterPro" id="IPR025486">
    <property type="entry name" value="DUF4378"/>
</dbReference>
<gene>
    <name evidence="3" type="ORF">CISIN_1g041739mg</name>
</gene>
<evidence type="ECO:0000256" key="1">
    <source>
        <dbReference type="SAM" id="MobiDB-lite"/>
    </source>
</evidence>
<feature type="compositionally biased region" description="Polar residues" evidence="1">
    <location>
        <begin position="98"/>
        <end position="108"/>
    </location>
</feature>
<dbReference type="eggNOG" id="ENOG502RYEF">
    <property type="taxonomic scope" value="Eukaryota"/>
</dbReference>
<dbReference type="EMBL" id="KK784936">
    <property type="protein sequence ID" value="KDO59843.1"/>
    <property type="molecule type" value="Genomic_DNA"/>
</dbReference>
<dbReference type="AlphaFoldDB" id="A0A067EXM7"/>
<evidence type="ECO:0000313" key="3">
    <source>
        <dbReference type="EMBL" id="KDO59843.1"/>
    </source>
</evidence>
<evidence type="ECO:0000313" key="4">
    <source>
        <dbReference type="Proteomes" id="UP000027120"/>
    </source>
</evidence>
<dbReference type="Proteomes" id="UP000027120">
    <property type="component" value="Unassembled WGS sequence"/>
</dbReference>
<dbReference type="Pfam" id="PF14309">
    <property type="entry name" value="DUF4378"/>
    <property type="match status" value="1"/>
</dbReference>
<evidence type="ECO:0000259" key="2">
    <source>
        <dbReference type="Pfam" id="PF14309"/>
    </source>
</evidence>
<dbReference type="PaxDb" id="2711-XP_006469712.1"/>
<reference evidence="3 4" key="1">
    <citation type="submission" date="2014-04" db="EMBL/GenBank/DDBJ databases">
        <authorList>
            <consortium name="International Citrus Genome Consortium"/>
            <person name="Gmitter F."/>
            <person name="Chen C."/>
            <person name="Farmerie W."/>
            <person name="Harkins T."/>
            <person name="Desany B."/>
            <person name="Mohiuddin M."/>
            <person name="Kodira C."/>
            <person name="Borodovsky M."/>
            <person name="Lomsadze A."/>
            <person name="Burns P."/>
            <person name="Jenkins J."/>
            <person name="Prochnik S."/>
            <person name="Shu S."/>
            <person name="Chapman J."/>
            <person name="Pitluck S."/>
            <person name="Schmutz J."/>
            <person name="Rokhsar D."/>
        </authorList>
    </citation>
    <scope>NUCLEOTIDE SEQUENCE</scope>
</reference>
<organism evidence="3 4">
    <name type="scientific">Citrus sinensis</name>
    <name type="common">Sweet orange</name>
    <name type="synonym">Citrus aurantium var. sinensis</name>
    <dbReference type="NCBI Taxonomy" id="2711"/>
    <lineage>
        <taxon>Eukaryota</taxon>
        <taxon>Viridiplantae</taxon>
        <taxon>Streptophyta</taxon>
        <taxon>Embryophyta</taxon>
        <taxon>Tracheophyta</taxon>
        <taxon>Spermatophyta</taxon>
        <taxon>Magnoliopsida</taxon>
        <taxon>eudicotyledons</taxon>
        <taxon>Gunneridae</taxon>
        <taxon>Pentapetalae</taxon>
        <taxon>rosids</taxon>
        <taxon>malvids</taxon>
        <taxon>Sapindales</taxon>
        <taxon>Rutaceae</taxon>
        <taxon>Aurantioideae</taxon>
        <taxon>Citrus</taxon>
    </lineage>
</organism>
<proteinExistence type="predicted"/>
<feature type="domain" description="DUF4378" evidence="2">
    <location>
        <begin position="174"/>
        <end position="300"/>
    </location>
</feature>
<dbReference type="PANTHER" id="PTHR37613">
    <property type="entry name" value="DUF4378 DOMAIN PROTEIN"/>
    <property type="match status" value="1"/>
</dbReference>
<feature type="region of interest" description="Disordered" evidence="1">
    <location>
        <begin position="81"/>
        <end position="108"/>
    </location>
</feature>